<name>A0A5D4NMV9_9BACI</name>
<gene>
    <name evidence="1" type="ORF">FZC78_17640</name>
</gene>
<dbReference type="Pfam" id="PF13911">
    <property type="entry name" value="AhpC-TSA_2"/>
    <property type="match status" value="1"/>
</dbReference>
<dbReference type="Proteomes" id="UP000322267">
    <property type="component" value="Unassembled WGS sequence"/>
</dbReference>
<reference evidence="1 2" key="1">
    <citation type="submission" date="2019-08" db="EMBL/GenBank/DDBJ databases">
        <title>Bacillus genomes from the desert of Cuatro Cienegas, Coahuila.</title>
        <authorList>
            <person name="Olmedo-Alvarez G."/>
        </authorList>
    </citation>
    <scope>NUCLEOTIDE SEQUENCE [LARGE SCALE GENOMIC DNA]</scope>
    <source>
        <strain evidence="1 2">CH34_1T</strain>
    </source>
</reference>
<dbReference type="InterPro" id="IPR032801">
    <property type="entry name" value="PXL2A/B/C"/>
</dbReference>
<dbReference type="AlphaFoldDB" id="A0A5D4NMV9"/>
<organism evidence="1 2">
    <name type="scientific">Rossellomorea vietnamensis</name>
    <dbReference type="NCBI Taxonomy" id="218284"/>
    <lineage>
        <taxon>Bacteria</taxon>
        <taxon>Bacillati</taxon>
        <taxon>Bacillota</taxon>
        <taxon>Bacilli</taxon>
        <taxon>Bacillales</taxon>
        <taxon>Bacillaceae</taxon>
        <taxon>Rossellomorea</taxon>
    </lineage>
</organism>
<evidence type="ECO:0008006" key="3">
    <source>
        <dbReference type="Google" id="ProtNLM"/>
    </source>
</evidence>
<sequence length="137" mass="15585">MREHHQQLTDGGAQVIAITPSNQSLLEQFTREFGPYPFDIYGDPKRSLYRSMGHKSMAKWKLLAMAGKAFLKGGKKAFLPEDEGQKKVVQESLKTQDVFIQGGSWIFDENGKIIWSHIDESPEDHAPIEQLLEQLNK</sequence>
<dbReference type="SUPFAM" id="SSF52833">
    <property type="entry name" value="Thioredoxin-like"/>
    <property type="match status" value="1"/>
</dbReference>
<accession>A0A5D4NMV9</accession>
<dbReference type="Gene3D" id="3.40.30.10">
    <property type="entry name" value="Glutaredoxin"/>
    <property type="match status" value="1"/>
</dbReference>
<protein>
    <recommendedName>
        <fullName evidence="3">Redoxin domain-containing protein</fullName>
    </recommendedName>
</protein>
<dbReference type="EMBL" id="VTEI01000011">
    <property type="protein sequence ID" value="TYS14851.1"/>
    <property type="molecule type" value="Genomic_DNA"/>
</dbReference>
<evidence type="ECO:0000313" key="2">
    <source>
        <dbReference type="Proteomes" id="UP000322267"/>
    </source>
</evidence>
<proteinExistence type="predicted"/>
<comment type="caution">
    <text evidence="1">The sequence shown here is derived from an EMBL/GenBank/DDBJ whole genome shotgun (WGS) entry which is preliminary data.</text>
</comment>
<dbReference type="InterPro" id="IPR036249">
    <property type="entry name" value="Thioredoxin-like_sf"/>
</dbReference>
<dbReference type="OrthoDB" id="2855857at2"/>
<evidence type="ECO:0000313" key="1">
    <source>
        <dbReference type="EMBL" id="TYS14851.1"/>
    </source>
</evidence>